<proteinExistence type="predicted"/>
<dbReference type="Proteomes" id="UP001392437">
    <property type="component" value="Unassembled WGS sequence"/>
</dbReference>
<dbReference type="Gene3D" id="3.80.10.10">
    <property type="entry name" value="Ribonuclease Inhibitor"/>
    <property type="match status" value="1"/>
</dbReference>
<evidence type="ECO:0000313" key="3">
    <source>
        <dbReference type="Proteomes" id="UP001392437"/>
    </source>
</evidence>
<evidence type="ECO:0000256" key="1">
    <source>
        <dbReference type="SAM" id="MobiDB-lite"/>
    </source>
</evidence>
<dbReference type="EMBL" id="JAQQWP010000003">
    <property type="protein sequence ID" value="KAK8123315.1"/>
    <property type="molecule type" value="Genomic_DNA"/>
</dbReference>
<protein>
    <submittedName>
        <fullName evidence="2">Uncharacterized protein</fullName>
    </submittedName>
</protein>
<dbReference type="InterPro" id="IPR032675">
    <property type="entry name" value="LRR_dom_sf"/>
</dbReference>
<accession>A0AAW0R2X3</accession>
<keyword evidence="3" id="KW-1185">Reference proteome</keyword>
<comment type="caution">
    <text evidence="2">The sequence shown here is derived from an EMBL/GenBank/DDBJ whole genome shotgun (WGS) entry which is preliminary data.</text>
</comment>
<name>A0AAW0R2X3_9PEZI</name>
<organism evidence="2 3">
    <name type="scientific">Apiospora kogelbergensis</name>
    <dbReference type="NCBI Taxonomy" id="1337665"/>
    <lineage>
        <taxon>Eukaryota</taxon>
        <taxon>Fungi</taxon>
        <taxon>Dikarya</taxon>
        <taxon>Ascomycota</taxon>
        <taxon>Pezizomycotina</taxon>
        <taxon>Sordariomycetes</taxon>
        <taxon>Xylariomycetidae</taxon>
        <taxon>Amphisphaeriales</taxon>
        <taxon>Apiosporaceae</taxon>
        <taxon>Apiospora</taxon>
    </lineage>
</organism>
<feature type="region of interest" description="Disordered" evidence="1">
    <location>
        <begin position="1"/>
        <end position="40"/>
    </location>
</feature>
<dbReference type="AlphaFoldDB" id="A0AAW0R2X3"/>
<evidence type="ECO:0000313" key="2">
    <source>
        <dbReference type="EMBL" id="KAK8123315.1"/>
    </source>
</evidence>
<gene>
    <name evidence="2" type="ORF">PG999_003233</name>
</gene>
<sequence>MQKSGREAVRGFGCQDVPSRPLVSIESRPPQPRDPNKPSLLTLGNDIVVLMTDILEEESPGSLRSLGLVSSYYYNIAGHSRHRNVTVGQSNQKDEAMRLEHLERCGILPAIRHLTVASQVYLPTINRVSKLAPRMTGLRDVTWNEPIGTDMLRVLKSRPTVRLHTSVGGYYRRAEGETPSSALGRLAGSPSLFSLNVGFTYTSATECREMTLALKQVLLSCPNLRRLKLDLHMPRSGCCVYGPPPGYNGCGFVDGQRPPALEDLEVVAYPFGFAKRPLQEGSVTFDGHDDPGVPEYPGERDEVEYWAEVFDWSQLKRLKTSYMALSGRMMPFLTSLKTSETDRHYSDATGAVRQFYEQIPAALETIAVSTVASVGLKGIICHGKSLRELRVHKKESHRDDWRPATIDAATLVEIRKSCPGLETLALDIGRDGTWPYEILDMIASFPRLRHLTIWFELGVGSPLGTPVQPLVTFAAASALVSRIRDHAPRSPWCRLRTVEIISGAPPDMGLGYPSTAAFYPLHNSTRFVSTFSERDDEVTEGVFITTCPLLDDAQNEQLQEHARRLDLGIAEQHDAKELYLEAQDGPLARKHEAYMVARDGPFARNTWHAHY</sequence>
<reference evidence="2 3" key="1">
    <citation type="submission" date="2023-01" db="EMBL/GenBank/DDBJ databases">
        <title>Analysis of 21 Apiospora genomes using comparative genomics revels a genus with tremendous synthesis potential of carbohydrate active enzymes and secondary metabolites.</title>
        <authorList>
            <person name="Sorensen T."/>
        </authorList>
    </citation>
    <scope>NUCLEOTIDE SEQUENCE [LARGE SCALE GENOMIC DNA]</scope>
    <source>
        <strain evidence="2 3">CBS 117206</strain>
    </source>
</reference>